<keyword evidence="6 10" id="KW-0256">Endoplasmic reticulum</keyword>
<dbReference type="EMBL" id="MCFH01000013">
    <property type="protein sequence ID" value="ORX53296.1"/>
    <property type="molecule type" value="Genomic_DNA"/>
</dbReference>
<feature type="transmembrane region" description="Helical" evidence="10">
    <location>
        <begin position="262"/>
        <end position="282"/>
    </location>
</feature>
<keyword evidence="8 10" id="KW-0472">Membrane</keyword>
<evidence type="ECO:0000256" key="8">
    <source>
        <dbReference type="ARBA" id="ARBA00023136"/>
    </source>
</evidence>
<evidence type="ECO:0000313" key="13">
    <source>
        <dbReference type="Proteomes" id="UP000193719"/>
    </source>
</evidence>
<dbReference type="PANTHER" id="PTHR28650">
    <property type="entry name" value="PHOSPHATIDYLINOSITOL-GLYCAN BIOSYNTHESIS CLASS X PROTEIN"/>
    <property type="match status" value="1"/>
</dbReference>
<evidence type="ECO:0000256" key="4">
    <source>
        <dbReference type="ARBA" id="ARBA00022502"/>
    </source>
</evidence>
<organism evidence="12 13">
    <name type="scientific">Piromyces finnis</name>
    <dbReference type="NCBI Taxonomy" id="1754191"/>
    <lineage>
        <taxon>Eukaryota</taxon>
        <taxon>Fungi</taxon>
        <taxon>Fungi incertae sedis</taxon>
        <taxon>Chytridiomycota</taxon>
        <taxon>Chytridiomycota incertae sedis</taxon>
        <taxon>Neocallimastigomycetes</taxon>
        <taxon>Neocallimastigales</taxon>
        <taxon>Neocallimastigaceae</taxon>
        <taxon>Piromyces</taxon>
    </lineage>
</organism>
<gene>
    <name evidence="12" type="ORF">BCR36DRAFT_284640</name>
</gene>
<evidence type="ECO:0000256" key="2">
    <source>
        <dbReference type="ARBA" id="ARBA00004687"/>
    </source>
</evidence>
<evidence type="ECO:0000313" key="12">
    <source>
        <dbReference type="EMBL" id="ORX53296.1"/>
    </source>
</evidence>
<protein>
    <recommendedName>
        <fullName evidence="10">Protein PBN1</fullName>
    </recommendedName>
</protein>
<comment type="caution">
    <text evidence="12">The sequence shown here is derived from an EMBL/GenBank/DDBJ whole genome shotgun (WGS) entry which is preliminary data.</text>
</comment>
<dbReference type="InterPro" id="IPR040039">
    <property type="entry name" value="PIGX"/>
</dbReference>
<comment type="similarity">
    <text evidence="3 10">Belongs to the PIGX family.</text>
</comment>
<keyword evidence="9" id="KW-0325">Glycoprotein</keyword>
<dbReference type="AlphaFoldDB" id="A0A1Y1VE97"/>
<feature type="region of interest" description="Disordered" evidence="11">
    <location>
        <begin position="140"/>
        <end position="161"/>
    </location>
</feature>
<accession>A0A1Y1VE97</accession>
<evidence type="ECO:0000256" key="9">
    <source>
        <dbReference type="ARBA" id="ARBA00023180"/>
    </source>
</evidence>
<reference evidence="12 13" key="2">
    <citation type="submission" date="2016-08" db="EMBL/GenBank/DDBJ databases">
        <title>Pervasive Adenine N6-methylation of Active Genes in Fungi.</title>
        <authorList>
            <consortium name="DOE Joint Genome Institute"/>
            <person name="Mondo S.J."/>
            <person name="Dannebaum R.O."/>
            <person name="Kuo R.C."/>
            <person name="Labutti K."/>
            <person name="Haridas S."/>
            <person name="Kuo A."/>
            <person name="Salamov A."/>
            <person name="Ahrendt S.R."/>
            <person name="Lipzen A."/>
            <person name="Sullivan W."/>
            <person name="Andreopoulos W.B."/>
            <person name="Clum A."/>
            <person name="Lindquist E."/>
            <person name="Daum C."/>
            <person name="Ramamoorthy G.K."/>
            <person name="Gryganskyi A."/>
            <person name="Culley D."/>
            <person name="Magnuson J.K."/>
            <person name="James T.Y."/>
            <person name="O'Malley M.A."/>
            <person name="Stajich J.E."/>
            <person name="Spatafora J.W."/>
            <person name="Visel A."/>
            <person name="Grigoriev I.V."/>
        </authorList>
    </citation>
    <scope>NUCLEOTIDE SEQUENCE [LARGE SCALE GENOMIC DNA]</scope>
    <source>
        <strain evidence="13">finn</strain>
    </source>
</reference>
<dbReference type="Pfam" id="PF08320">
    <property type="entry name" value="PIG-X"/>
    <property type="match status" value="1"/>
</dbReference>
<evidence type="ECO:0000256" key="11">
    <source>
        <dbReference type="SAM" id="MobiDB-lite"/>
    </source>
</evidence>
<dbReference type="Proteomes" id="UP000193719">
    <property type="component" value="Unassembled WGS sequence"/>
</dbReference>
<dbReference type="PANTHER" id="PTHR28650:SF1">
    <property type="entry name" value="PHOSPHATIDYLINOSITOL-GLYCAN BIOSYNTHESIS CLASS X PROTEIN"/>
    <property type="match status" value="1"/>
</dbReference>
<evidence type="ECO:0000256" key="7">
    <source>
        <dbReference type="ARBA" id="ARBA00022989"/>
    </source>
</evidence>
<evidence type="ECO:0000256" key="3">
    <source>
        <dbReference type="ARBA" id="ARBA00010345"/>
    </source>
</evidence>
<name>A0A1Y1VE97_9FUNG</name>
<dbReference type="OrthoDB" id="5546453at2759"/>
<evidence type="ECO:0000256" key="5">
    <source>
        <dbReference type="ARBA" id="ARBA00022692"/>
    </source>
</evidence>
<comment type="subcellular location">
    <subcellularLocation>
        <location evidence="1 10">Endoplasmic reticulum membrane</location>
        <topology evidence="1 10">Single-pass membrane protein</topology>
    </subcellularLocation>
</comment>
<proteinExistence type="inferred from homology"/>
<keyword evidence="5 10" id="KW-0812">Transmembrane</keyword>
<evidence type="ECO:0000256" key="6">
    <source>
        <dbReference type="ARBA" id="ARBA00022824"/>
    </source>
</evidence>
<feature type="non-terminal residue" evidence="12">
    <location>
        <position position="1"/>
    </location>
</feature>
<reference evidence="12 13" key="1">
    <citation type="submission" date="2016-08" db="EMBL/GenBank/DDBJ databases">
        <title>Genomes of anaerobic fungi encode conserved fungal cellulosomes for biomass hydrolysis.</title>
        <authorList>
            <consortium name="DOE Joint Genome Institute"/>
            <person name="Haitjema C.H."/>
            <person name="Gilmore S.P."/>
            <person name="Henske J.K."/>
            <person name="Solomon K.V."/>
            <person name="De Groot R."/>
            <person name="Kuo A."/>
            <person name="Mondo S.J."/>
            <person name="Salamov A.A."/>
            <person name="Labutti K."/>
            <person name="Zhao Z."/>
            <person name="Chiniquy J."/>
            <person name="Barry K."/>
            <person name="Brewer H.M."/>
            <person name="Purvine S.O."/>
            <person name="Wright A.T."/>
            <person name="Boxma B."/>
            <person name="Van Alen T."/>
            <person name="Hackstein J.H."/>
            <person name="Baker S.E."/>
            <person name="Grigoriev I.V."/>
            <person name="O'Malley M.A."/>
        </authorList>
    </citation>
    <scope>NUCLEOTIDE SEQUENCE [LARGE SCALE GENOMIC DNA]</scope>
    <source>
        <strain evidence="13">finn</strain>
    </source>
</reference>
<keyword evidence="7 10" id="KW-1133">Transmembrane helix</keyword>
<dbReference type="UniPathway" id="UPA00196"/>
<dbReference type="InterPro" id="IPR013233">
    <property type="entry name" value="PIG-X/PBN1"/>
</dbReference>
<dbReference type="GO" id="GO:0005789">
    <property type="term" value="C:endoplasmic reticulum membrane"/>
    <property type="evidence" value="ECO:0007669"/>
    <property type="project" value="UniProtKB-SubCell"/>
</dbReference>
<evidence type="ECO:0000256" key="1">
    <source>
        <dbReference type="ARBA" id="ARBA00004389"/>
    </source>
</evidence>
<dbReference type="GO" id="GO:0006506">
    <property type="term" value="P:GPI anchor biosynthetic process"/>
    <property type="evidence" value="ECO:0007669"/>
    <property type="project" value="UniProtKB-UniPathway"/>
</dbReference>
<keyword evidence="13" id="KW-1185">Reference proteome</keyword>
<keyword evidence="4 10" id="KW-0337">GPI-anchor biosynthesis</keyword>
<evidence type="ECO:0000256" key="10">
    <source>
        <dbReference type="RuleBase" id="RU366056"/>
    </source>
</evidence>
<sequence>VKNDEIAFLPCPLPEVKFSYKLNPGVGLHPILYTTVEVDEWIEKQPLVMLLTFDPNVFADEYQISDQKYPKDIRVNVYGHPDLEVAVNDPEAKFNYVKVVFDALMPKANITLEIPLHVRYPESEPSTPEVIISDSTEIGQKREEKVEIENEEDNKEKEEDTFDSRRYKAIFIQPPRFYTTSTKLCHQDTYSSNNLPMNLLSNAGKKYNSNSQNNVSIIPVRVAPQKTTPKEKTEKNKDTFSPIISPLRMDIPKGQLADYNRIIFITTLITVFSIALIFLWILKYSSSESSPTKKNK</sequence>
<comment type="pathway">
    <text evidence="2 10">Glycolipid biosynthesis; glycosylphosphatidylinositol-anchor biosynthesis.</text>
</comment>
<comment type="function">
    <text evidence="10">Required for proper folding and/or the stability of a subset of proteins in the endoplasmic reticulum. Component of glycosylphosphatidylinositol-mannosyltransferase 1 which transfers the first of the 4 mannoses in the GPI-anchor precursors during GPI-anchor biosynthesis. Probably acts by stabilizing the mannosyltransferase GPI14.</text>
</comment>